<sequence length="88" mass="9922">MSSRRHCAGVGVDTGTGIGIGVVGRRRRHPDETKVRAQPRPHPRPRRHRPTARGIERLPPAAFLRIHHRRENFHLGEHVVEGILVRGA</sequence>
<gene>
    <name evidence="2" type="ORF">CSAL01_13257</name>
</gene>
<name>A0A135SGN9_9PEZI</name>
<keyword evidence="3" id="KW-1185">Reference proteome</keyword>
<evidence type="ECO:0000313" key="3">
    <source>
        <dbReference type="Proteomes" id="UP000070121"/>
    </source>
</evidence>
<dbReference type="EMBL" id="JFFI01002399">
    <property type="protein sequence ID" value="KXH35074.1"/>
    <property type="molecule type" value="Genomic_DNA"/>
</dbReference>
<accession>A0A135SGN9</accession>
<evidence type="ECO:0000313" key="2">
    <source>
        <dbReference type="EMBL" id="KXH35074.1"/>
    </source>
</evidence>
<organism evidence="2 3">
    <name type="scientific">Colletotrichum salicis</name>
    <dbReference type="NCBI Taxonomy" id="1209931"/>
    <lineage>
        <taxon>Eukaryota</taxon>
        <taxon>Fungi</taxon>
        <taxon>Dikarya</taxon>
        <taxon>Ascomycota</taxon>
        <taxon>Pezizomycotina</taxon>
        <taxon>Sordariomycetes</taxon>
        <taxon>Hypocreomycetidae</taxon>
        <taxon>Glomerellales</taxon>
        <taxon>Glomerellaceae</taxon>
        <taxon>Colletotrichum</taxon>
        <taxon>Colletotrichum acutatum species complex</taxon>
    </lineage>
</organism>
<reference evidence="2 3" key="1">
    <citation type="submission" date="2014-02" db="EMBL/GenBank/DDBJ databases">
        <title>The genome sequence of Colletotrichum salicis CBS 607.94.</title>
        <authorList>
            <person name="Baroncelli R."/>
            <person name="Thon M.R."/>
        </authorList>
    </citation>
    <scope>NUCLEOTIDE SEQUENCE [LARGE SCALE GENOMIC DNA]</scope>
    <source>
        <strain evidence="2 3">CBS 607.94</strain>
    </source>
</reference>
<protein>
    <submittedName>
        <fullName evidence="2">Uncharacterized protein</fullName>
    </submittedName>
</protein>
<proteinExistence type="predicted"/>
<comment type="caution">
    <text evidence="2">The sequence shown here is derived from an EMBL/GenBank/DDBJ whole genome shotgun (WGS) entry which is preliminary data.</text>
</comment>
<feature type="non-terminal residue" evidence="2">
    <location>
        <position position="88"/>
    </location>
</feature>
<evidence type="ECO:0000256" key="1">
    <source>
        <dbReference type="SAM" id="MobiDB-lite"/>
    </source>
</evidence>
<dbReference type="AlphaFoldDB" id="A0A135SGN9"/>
<feature type="compositionally biased region" description="Basic residues" evidence="1">
    <location>
        <begin position="37"/>
        <end position="51"/>
    </location>
</feature>
<feature type="compositionally biased region" description="Gly residues" evidence="1">
    <location>
        <begin position="12"/>
        <end position="22"/>
    </location>
</feature>
<feature type="region of interest" description="Disordered" evidence="1">
    <location>
        <begin position="1"/>
        <end position="59"/>
    </location>
</feature>
<dbReference type="Proteomes" id="UP000070121">
    <property type="component" value="Unassembled WGS sequence"/>
</dbReference>